<dbReference type="Pfam" id="PF22028">
    <property type="entry name" value="DUF6934"/>
    <property type="match status" value="1"/>
</dbReference>
<dbReference type="EMBL" id="QPIW01000012">
    <property type="protein sequence ID" value="RDB05081.1"/>
    <property type="molecule type" value="Genomic_DNA"/>
</dbReference>
<keyword evidence="2" id="KW-1185">Reference proteome</keyword>
<comment type="caution">
    <text evidence="1">The sequence shown here is derived from an EMBL/GenBank/DDBJ whole genome shotgun (WGS) entry which is preliminary data.</text>
</comment>
<dbReference type="RefSeq" id="WP_114462079.1">
    <property type="nucleotide sequence ID" value="NZ_QPIW01000012.1"/>
</dbReference>
<dbReference type="AlphaFoldDB" id="A0A369I5L3"/>
<organism evidence="1 2">
    <name type="scientific">Runella aurantiaca</name>
    <dbReference type="NCBI Taxonomy" id="2282308"/>
    <lineage>
        <taxon>Bacteria</taxon>
        <taxon>Pseudomonadati</taxon>
        <taxon>Bacteroidota</taxon>
        <taxon>Cytophagia</taxon>
        <taxon>Cytophagales</taxon>
        <taxon>Spirosomataceae</taxon>
        <taxon>Runella</taxon>
    </lineage>
</organism>
<evidence type="ECO:0000313" key="2">
    <source>
        <dbReference type="Proteomes" id="UP000253141"/>
    </source>
</evidence>
<name>A0A369I5L3_9BACT</name>
<accession>A0A369I5L3</accession>
<protein>
    <submittedName>
        <fullName evidence="1">Uncharacterized protein</fullName>
    </submittedName>
</protein>
<reference evidence="1 2" key="1">
    <citation type="submission" date="2018-07" db="EMBL/GenBank/DDBJ databases">
        <title>Genome analysis of Runella aurantiaca.</title>
        <authorList>
            <person name="Yang X."/>
        </authorList>
    </citation>
    <scope>NUCLEOTIDE SEQUENCE [LARGE SCALE GENOMIC DNA]</scope>
    <source>
        <strain evidence="1 2">YX9</strain>
    </source>
</reference>
<dbReference type="OrthoDB" id="1343312at2"/>
<evidence type="ECO:0000313" key="1">
    <source>
        <dbReference type="EMBL" id="RDB05081.1"/>
    </source>
</evidence>
<gene>
    <name evidence="1" type="ORF">DVG78_16075</name>
</gene>
<dbReference type="InterPro" id="IPR053865">
    <property type="entry name" value="DUF6934"/>
</dbReference>
<proteinExistence type="predicted"/>
<dbReference type="Proteomes" id="UP000253141">
    <property type="component" value="Unassembled WGS sequence"/>
</dbReference>
<sequence length="145" mass="16905">MEKPIYNIESSSDRLLYEFESNSDHKMIKKAVVYLPIKQDPNLYELIFGDLQDDGTIDVQTVSNNQDIVLILNTVIKTLYHFFELYPSKTVIFTGSSASRNRLYRAVISKLINEKFDIFGITFDDEIELFVPNKNYFAFQICLKQ</sequence>